<keyword evidence="3" id="KW-1185">Reference proteome</keyword>
<evidence type="ECO:0000313" key="2">
    <source>
        <dbReference type="EMBL" id="GGZ61951.1"/>
    </source>
</evidence>
<name>A0ABQ3C2N7_9GAMM</name>
<accession>A0ABQ3C2N7</accession>
<feature type="chain" id="PRO_5047007236" evidence="1">
    <location>
        <begin position="23"/>
        <end position="150"/>
    </location>
</feature>
<reference evidence="3" key="1">
    <citation type="journal article" date="2019" name="Int. J. Syst. Evol. Microbiol.">
        <title>The Global Catalogue of Microorganisms (GCM) 10K type strain sequencing project: providing services to taxonomists for standard genome sequencing and annotation.</title>
        <authorList>
            <consortium name="The Broad Institute Genomics Platform"/>
            <consortium name="The Broad Institute Genome Sequencing Center for Infectious Disease"/>
            <person name="Wu L."/>
            <person name="Ma J."/>
        </authorList>
    </citation>
    <scope>NUCLEOTIDE SEQUENCE [LARGE SCALE GENOMIC DNA]</scope>
    <source>
        <strain evidence="3">KCTC 22558</strain>
    </source>
</reference>
<evidence type="ECO:0000313" key="3">
    <source>
        <dbReference type="Proteomes" id="UP000643403"/>
    </source>
</evidence>
<organism evidence="2 3">
    <name type="scientific">Cognatilysobacter xinjiangensis</name>
    <dbReference type="NCBI Taxonomy" id="546892"/>
    <lineage>
        <taxon>Bacteria</taxon>
        <taxon>Pseudomonadati</taxon>
        <taxon>Pseudomonadota</taxon>
        <taxon>Gammaproteobacteria</taxon>
        <taxon>Lysobacterales</taxon>
        <taxon>Lysobacteraceae</taxon>
        <taxon>Cognatilysobacter</taxon>
    </lineage>
</organism>
<feature type="signal peptide" evidence="1">
    <location>
        <begin position="1"/>
        <end position="22"/>
    </location>
</feature>
<proteinExistence type="predicted"/>
<protein>
    <submittedName>
        <fullName evidence="2">Uncharacterized protein</fullName>
    </submittedName>
</protein>
<keyword evidence="1" id="KW-0732">Signal</keyword>
<dbReference type="EMBL" id="BMXY01000001">
    <property type="protein sequence ID" value="GGZ61951.1"/>
    <property type="molecule type" value="Genomic_DNA"/>
</dbReference>
<comment type="caution">
    <text evidence="2">The sequence shown here is derived from an EMBL/GenBank/DDBJ whole genome shotgun (WGS) entry which is preliminary data.</text>
</comment>
<gene>
    <name evidence="2" type="ORF">GCM10008101_15110</name>
</gene>
<sequence length="150" mass="16154">MVNRIRATTGLALLAFVGIAQAQTAGNCPALPADAGLTWETKTAGNTQFCRALRADGSEAFGLYIAAQTAFKPVRSMRSEEVRIDGHETYWYRSEIAGQPDLQARETAIALPDGRVAYLWIQAKSKDDLASAMQQTSALRFGTGAQLSSN</sequence>
<dbReference type="Proteomes" id="UP000643403">
    <property type="component" value="Unassembled WGS sequence"/>
</dbReference>
<dbReference type="RefSeq" id="WP_189448335.1">
    <property type="nucleotide sequence ID" value="NZ_BMXY01000001.1"/>
</dbReference>
<evidence type="ECO:0000256" key="1">
    <source>
        <dbReference type="SAM" id="SignalP"/>
    </source>
</evidence>